<accession>A0A8K0J261</accession>
<dbReference type="OrthoDB" id="5368516at2759"/>
<keyword evidence="4" id="KW-1185">Reference proteome</keyword>
<feature type="compositionally biased region" description="Basic and acidic residues" evidence="1">
    <location>
        <begin position="519"/>
        <end position="528"/>
    </location>
</feature>
<dbReference type="EMBL" id="SRPY01000723">
    <property type="protein sequence ID" value="KAG5918638.1"/>
    <property type="molecule type" value="Genomic_DNA"/>
</dbReference>
<keyword evidence="2" id="KW-1133">Transmembrane helix</keyword>
<evidence type="ECO:0000256" key="2">
    <source>
        <dbReference type="SAM" id="Phobius"/>
    </source>
</evidence>
<keyword evidence="2" id="KW-0812">Transmembrane</keyword>
<feature type="transmembrane region" description="Helical" evidence="2">
    <location>
        <begin position="278"/>
        <end position="304"/>
    </location>
</feature>
<name>A0A8K0J261_9HYPO</name>
<evidence type="ECO:0000313" key="4">
    <source>
        <dbReference type="Proteomes" id="UP000811619"/>
    </source>
</evidence>
<evidence type="ECO:0000313" key="3">
    <source>
        <dbReference type="EMBL" id="KAG5918638.1"/>
    </source>
</evidence>
<feature type="transmembrane region" description="Helical" evidence="2">
    <location>
        <begin position="242"/>
        <end position="266"/>
    </location>
</feature>
<comment type="caution">
    <text evidence="3">The sequence shown here is derived from an EMBL/GenBank/DDBJ whole genome shotgun (WGS) entry which is preliminary data.</text>
</comment>
<reference evidence="3" key="1">
    <citation type="journal article" date="2020" name="bioRxiv">
        <title>Whole genome comparisons of ergot fungi reveals the divergence and evolution of species within the genus Claviceps are the result of varying mechanisms driving genome evolution and host range expansion.</title>
        <authorList>
            <person name="Wyka S.A."/>
            <person name="Mondo S.J."/>
            <person name="Liu M."/>
            <person name="Dettman J."/>
            <person name="Nalam V."/>
            <person name="Broders K.D."/>
        </authorList>
    </citation>
    <scope>NUCLEOTIDE SEQUENCE</scope>
    <source>
        <strain evidence="3">CCC 489</strain>
    </source>
</reference>
<protein>
    <submittedName>
        <fullName evidence="3">Uncharacterized protein</fullName>
    </submittedName>
</protein>
<dbReference type="AlphaFoldDB" id="A0A8K0J261"/>
<feature type="transmembrane region" description="Helical" evidence="2">
    <location>
        <begin position="168"/>
        <end position="192"/>
    </location>
</feature>
<feature type="transmembrane region" description="Helical" evidence="2">
    <location>
        <begin position="126"/>
        <end position="147"/>
    </location>
</feature>
<sequence>MPISMDAWGDETLLYSCNKNEDSEGADRDGHRGHGIQPALRFTRIRPRILARHGYAAYQPVNLSTLEELGRGRIMDGAGSWSPELLPGDLYRRLPLSDGSSEAFAHSLDDSSEFIFQASKSVRTSFLILASLNAFAGAATAAGIYWDCYQKSRSHERRLEFKPSFCKLVGPAETFPFVLSLSIAGQGITFALVQGVGLSLSRIAACESMSQILLASLLLGGGVVFYRLYRVSGPDPGQRIKAAWMVSFMAVGSLSMITTTPFFYYVSAGHGSRTSFLIQWHLSIAAMVMVNLSGIINGLVYVLLRSTKLGRIGSKAYDEFHSRRSRRRVTSAKLSSLVSAEQMGQPLSMPATLAARRVGSFERRGDIGTTARAAPPAGKYRHGAQDALAAIQPLTAEVPTRTGAYAPVDEQKSTRKSSYSLFPRNDQEDVRCRLTLPATVRGPADHLVTAPPITRFSDRKRDHVSSSSGSSATVPIGLRVSIINELGPAHPLVRTRPATASAHRRVRVPPPPMDPDVDAGSRNDKDKQLPPVPLAFTRRPPEMGSPRPQKQPPLPARVRSPRRIATGSEPDAPSPERRGHAPSASNSTLGHQPRIDEAEWI</sequence>
<keyword evidence="2" id="KW-0472">Membrane</keyword>
<dbReference type="Proteomes" id="UP000811619">
    <property type="component" value="Unassembled WGS sequence"/>
</dbReference>
<proteinExistence type="predicted"/>
<feature type="region of interest" description="Disordered" evidence="1">
    <location>
        <begin position="493"/>
        <end position="601"/>
    </location>
</feature>
<feature type="region of interest" description="Disordered" evidence="1">
    <location>
        <begin position="443"/>
        <end position="472"/>
    </location>
</feature>
<evidence type="ECO:0000256" key="1">
    <source>
        <dbReference type="SAM" id="MobiDB-lite"/>
    </source>
</evidence>
<feature type="transmembrane region" description="Helical" evidence="2">
    <location>
        <begin position="212"/>
        <end position="230"/>
    </location>
</feature>
<organism evidence="3 4">
    <name type="scientific">Claviceps africana</name>
    <dbReference type="NCBI Taxonomy" id="83212"/>
    <lineage>
        <taxon>Eukaryota</taxon>
        <taxon>Fungi</taxon>
        <taxon>Dikarya</taxon>
        <taxon>Ascomycota</taxon>
        <taxon>Pezizomycotina</taxon>
        <taxon>Sordariomycetes</taxon>
        <taxon>Hypocreomycetidae</taxon>
        <taxon>Hypocreales</taxon>
        <taxon>Clavicipitaceae</taxon>
        <taxon>Claviceps</taxon>
    </lineage>
</organism>
<gene>
    <name evidence="3" type="ORF">E4U42_006784</name>
</gene>